<evidence type="ECO:0000313" key="1">
    <source>
        <dbReference type="EMBL" id="JAH06704.1"/>
    </source>
</evidence>
<proteinExistence type="predicted"/>
<dbReference type="AlphaFoldDB" id="A0A0E9PQ97"/>
<reference evidence="1" key="2">
    <citation type="journal article" date="2015" name="Fish Shellfish Immunol.">
        <title>Early steps in the European eel (Anguilla anguilla)-Vibrio vulnificus interaction in the gills: Role of the RtxA13 toxin.</title>
        <authorList>
            <person name="Callol A."/>
            <person name="Pajuelo D."/>
            <person name="Ebbesson L."/>
            <person name="Teles M."/>
            <person name="MacKenzie S."/>
            <person name="Amaro C."/>
        </authorList>
    </citation>
    <scope>NUCLEOTIDE SEQUENCE</scope>
</reference>
<accession>A0A0E9PQ97</accession>
<reference evidence="1" key="1">
    <citation type="submission" date="2014-11" db="EMBL/GenBank/DDBJ databases">
        <authorList>
            <person name="Amaro Gonzalez C."/>
        </authorList>
    </citation>
    <scope>NUCLEOTIDE SEQUENCE</scope>
</reference>
<protein>
    <submittedName>
        <fullName evidence="1">Uncharacterized protein</fullName>
    </submittedName>
</protein>
<name>A0A0E9PQ97_ANGAN</name>
<sequence length="35" mass="4221">MLLMIFNYHLLNAYSLIYSCELVKMQTLIITDRQK</sequence>
<dbReference type="EMBL" id="GBXM01101873">
    <property type="protein sequence ID" value="JAH06704.1"/>
    <property type="molecule type" value="Transcribed_RNA"/>
</dbReference>
<organism evidence="1">
    <name type="scientific">Anguilla anguilla</name>
    <name type="common">European freshwater eel</name>
    <name type="synonym">Muraena anguilla</name>
    <dbReference type="NCBI Taxonomy" id="7936"/>
    <lineage>
        <taxon>Eukaryota</taxon>
        <taxon>Metazoa</taxon>
        <taxon>Chordata</taxon>
        <taxon>Craniata</taxon>
        <taxon>Vertebrata</taxon>
        <taxon>Euteleostomi</taxon>
        <taxon>Actinopterygii</taxon>
        <taxon>Neopterygii</taxon>
        <taxon>Teleostei</taxon>
        <taxon>Anguilliformes</taxon>
        <taxon>Anguillidae</taxon>
        <taxon>Anguilla</taxon>
    </lineage>
</organism>